<accession>A0A0R1WPZ7</accession>
<evidence type="ECO:0000256" key="1">
    <source>
        <dbReference type="ARBA" id="ARBA00009067"/>
    </source>
</evidence>
<keyword evidence="2" id="KW-1133">Transmembrane helix</keyword>
<feature type="transmembrane region" description="Helical" evidence="2">
    <location>
        <begin position="100"/>
        <end position="122"/>
    </location>
</feature>
<dbReference type="PANTHER" id="PTHR36435">
    <property type="entry name" value="SLR1288 PROTEIN"/>
    <property type="match status" value="1"/>
</dbReference>
<sequence length="248" mass="27607">MREKRLEIGTAVILVLLPIAVILSENTVYTLFRLDAAYSQLIVDAAMFMVAFVLNHYWIKVKVDPFNTKKPVSQFLNMIPGIVMLAITGKFSPLGTAKNVILAIATVLMVAIAEEFVFRGLLIPVMYKLVNQHLFIALIISAFGFGSIHLINLLNHFPMYLIGAQVFMAAATGMLYGALYVKTHNLTLPIILHVITDLPIFFPRPGTANAASELTGNQRPLMVIFMFGLFLISCLVAYLQIRKTKVDY</sequence>
<comment type="similarity">
    <text evidence="1">Belongs to the UPF0177 family.</text>
</comment>
<dbReference type="EMBL" id="AZFV01000003">
    <property type="protein sequence ID" value="KRM18260.1"/>
    <property type="molecule type" value="Genomic_DNA"/>
</dbReference>
<comment type="caution">
    <text evidence="4">The sequence shown here is derived from an EMBL/GenBank/DDBJ whole genome shotgun (WGS) entry which is preliminary data.</text>
</comment>
<feature type="transmembrane region" description="Helical" evidence="2">
    <location>
        <begin position="157"/>
        <end position="179"/>
    </location>
</feature>
<dbReference type="GO" id="GO:0080120">
    <property type="term" value="P:CAAX-box protein maturation"/>
    <property type="evidence" value="ECO:0007669"/>
    <property type="project" value="UniProtKB-ARBA"/>
</dbReference>
<keyword evidence="2" id="KW-0812">Transmembrane</keyword>
<dbReference type="GO" id="GO:0004175">
    <property type="term" value="F:endopeptidase activity"/>
    <property type="evidence" value="ECO:0007669"/>
    <property type="project" value="UniProtKB-ARBA"/>
</dbReference>
<dbReference type="InterPro" id="IPR003675">
    <property type="entry name" value="Rce1/LyrA-like_dom"/>
</dbReference>
<keyword evidence="2" id="KW-0472">Membrane</keyword>
<keyword evidence="5" id="KW-1185">Reference proteome</keyword>
<proteinExistence type="inferred from homology"/>
<feature type="transmembrane region" description="Helical" evidence="2">
    <location>
        <begin position="222"/>
        <end position="241"/>
    </location>
</feature>
<dbReference type="Pfam" id="PF02517">
    <property type="entry name" value="Rce1-like"/>
    <property type="match status" value="1"/>
</dbReference>
<dbReference type="RefSeq" id="WP_057891139.1">
    <property type="nucleotide sequence ID" value="NZ_AZFV01000003.1"/>
</dbReference>
<feature type="transmembrane region" description="Helical" evidence="2">
    <location>
        <begin position="71"/>
        <end position="88"/>
    </location>
</feature>
<feature type="transmembrane region" description="Helical" evidence="2">
    <location>
        <begin position="134"/>
        <end position="151"/>
    </location>
</feature>
<dbReference type="Proteomes" id="UP000051302">
    <property type="component" value="Unassembled WGS sequence"/>
</dbReference>
<evidence type="ECO:0000259" key="3">
    <source>
        <dbReference type="Pfam" id="PF02517"/>
    </source>
</evidence>
<feature type="transmembrane region" description="Helical" evidence="2">
    <location>
        <begin position="186"/>
        <end position="202"/>
    </location>
</feature>
<evidence type="ECO:0000313" key="5">
    <source>
        <dbReference type="Proteomes" id="UP000051302"/>
    </source>
</evidence>
<dbReference type="AlphaFoldDB" id="A0A0R1WPZ7"/>
<evidence type="ECO:0000313" key="4">
    <source>
        <dbReference type="EMBL" id="KRM18260.1"/>
    </source>
</evidence>
<organism evidence="4 5">
    <name type="scientific">Companilactobacillus nantensis DSM 16982</name>
    <dbReference type="NCBI Taxonomy" id="1423774"/>
    <lineage>
        <taxon>Bacteria</taxon>
        <taxon>Bacillati</taxon>
        <taxon>Bacillota</taxon>
        <taxon>Bacilli</taxon>
        <taxon>Lactobacillales</taxon>
        <taxon>Lactobacillaceae</taxon>
        <taxon>Companilactobacillus</taxon>
    </lineage>
</organism>
<evidence type="ECO:0000256" key="2">
    <source>
        <dbReference type="SAM" id="Phobius"/>
    </source>
</evidence>
<gene>
    <name evidence="4" type="ORF">FD31_GL001590</name>
</gene>
<dbReference type="PATRIC" id="fig|1423774.3.peg.1644"/>
<feature type="transmembrane region" description="Helical" evidence="2">
    <location>
        <begin position="38"/>
        <end position="59"/>
    </location>
</feature>
<dbReference type="InterPro" id="IPR052710">
    <property type="entry name" value="CAAX_protease"/>
</dbReference>
<reference evidence="4 5" key="1">
    <citation type="journal article" date="2015" name="Genome Announc.">
        <title>Expanding the biotechnology potential of lactobacilli through comparative genomics of 213 strains and associated genera.</title>
        <authorList>
            <person name="Sun Z."/>
            <person name="Harris H.M."/>
            <person name="McCann A."/>
            <person name="Guo C."/>
            <person name="Argimon S."/>
            <person name="Zhang W."/>
            <person name="Yang X."/>
            <person name="Jeffery I.B."/>
            <person name="Cooney J.C."/>
            <person name="Kagawa T.F."/>
            <person name="Liu W."/>
            <person name="Song Y."/>
            <person name="Salvetti E."/>
            <person name="Wrobel A."/>
            <person name="Rasinkangas P."/>
            <person name="Parkhill J."/>
            <person name="Rea M.C."/>
            <person name="O'Sullivan O."/>
            <person name="Ritari J."/>
            <person name="Douillard F.P."/>
            <person name="Paul Ross R."/>
            <person name="Yang R."/>
            <person name="Briner A.E."/>
            <person name="Felis G.E."/>
            <person name="de Vos W.M."/>
            <person name="Barrangou R."/>
            <person name="Klaenhammer T.R."/>
            <person name="Caufield P.W."/>
            <person name="Cui Y."/>
            <person name="Zhang H."/>
            <person name="O'Toole P.W."/>
        </authorList>
    </citation>
    <scope>NUCLEOTIDE SEQUENCE [LARGE SCALE GENOMIC DNA]</scope>
    <source>
        <strain evidence="4 5">DSM 16982</strain>
    </source>
</reference>
<dbReference type="STRING" id="1423774.FD31_GL001590"/>
<dbReference type="PANTHER" id="PTHR36435:SF1">
    <property type="entry name" value="CAAX AMINO TERMINAL PROTEASE FAMILY PROTEIN"/>
    <property type="match status" value="1"/>
</dbReference>
<feature type="domain" description="CAAX prenyl protease 2/Lysostaphin resistance protein A-like" evidence="3">
    <location>
        <begin position="99"/>
        <end position="198"/>
    </location>
</feature>
<protein>
    <recommendedName>
        <fullName evidence="3">CAAX prenyl protease 2/Lysostaphin resistance protein A-like domain-containing protein</fullName>
    </recommendedName>
</protein>
<feature type="transmembrane region" description="Helical" evidence="2">
    <location>
        <begin position="12"/>
        <end position="32"/>
    </location>
</feature>
<name>A0A0R1WPZ7_9LACO</name>